<protein>
    <recommendedName>
        <fullName evidence="3">Lipoprotein</fullName>
    </recommendedName>
</protein>
<dbReference type="Proteomes" id="UP001225042">
    <property type="component" value="Unassembled WGS sequence"/>
</dbReference>
<name>A0AAW8H6N8_9ENTR</name>
<evidence type="ECO:0008006" key="3">
    <source>
        <dbReference type="Google" id="ProtNLM"/>
    </source>
</evidence>
<dbReference type="RefSeq" id="WP_306682329.1">
    <property type="nucleotide sequence ID" value="NZ_JAVDKR010000001.1"/>
</dbReference>
<sequence>MRNILILAFVTFLFGCTERARPADEIDHESGLVKIFSTKNLNAAQDRADILCSKKSYYVKALHESNLMHLRNNPSDVYFFDYIPFQCDLKAAANGGNSEAKALYDKNLTDAYRKLEESKRSQYEAHKAYAKKHGVDSYSIVNPDGSIEAHTIDSNGDACHSTVSIFGGETVCD</sequence>
<gene>
    <name evidence="1" type="ORF">RBJ67_11765</name>
</gene>
<evidence type="ECO:0000313" key="2">
    <source>
        <dbReference type="Proteomes" id="UP001225042"/>
    </source>
</evidence>
<comment type="caution">
    <text evidence="1">The sequence shown here is derived from an EMBL/GenBank/DDBJ whole genome shotgun (WGS) entry which is preliminary data.</text>
</comment>
<dbReference type="EMBL" id="JAVDKS010000004">
    <property type="protein sequence ID" value="MDQ2256821.1"/>
    <property type="molecule type" value="Genomic_DNA"/>
</dbReference>
<organism evidence="1 2">
    <name type="scientific">Enterobacter soli</name>
    <dbReference type="NCBI Taxonomy" id="885040"/>
    <lineage>
        <taxon>Bacteria</taxon>
        <taxon>Pseudomonadati</taxon>
        <taxon>Pseudomonadota</taxon>
        <taxon>Gammaproteobacteria</taxon>
        <taxon>Enterobacterales</taxon>
        <taxon>Enterobacteriaceae</taxon>
        <taxon>Enterobacter</taxon>
    </lineage>
</organism>
<accession>A0AAW8H6N8</accession>
<dbReference type="PROSITE" id="PS51257">
    <property type="entry name" value="PROKAR_LIPOPROTEIN"/>
    <property type="match status" value="1"/>
</dbReference>
<dbReference type="AlphaFoldDB" id="A0AAW8H6N8"/>
<reference evidence="1 2" key="1">
    <citation type="submission" date="2023-08" db="EMBL/GenBank/DDBJ databases">
        <authorList>
            <person name="Dale J."/>
        </authorList>
    </citation>
    <scope>NUCLEOTIDE SEQUENCE [LARGE SCALE GENOMIC DNA]</scope>
    <source>
        <strain evidence="1 2">2023EL-00788</strain>
    </source>
</reference>
<evidence type="ECO:0000313" key="1">
    <source>
        <dbReference type="EMBL" id="MDQ2256821.1"/>
    </source>
</evidence>
<keyword evidence="2" id="KW-1185">Reference proteome</keyword>
<proteinExistence type="predicted"/>